<gene>
    <name evidence="13" type="ORF">HIM_05367</name>
</gene>
<dbReference type="EMBL" id="KQ030519">
    <property type="protein sequence ID" value="KJZ75173.1"/>
    <property type="molecule type" value="Genomic_DNA"/>
</dbReference>
<dbReference type="GO" id="GO:0005507">
    <property type="term" value="F:copper ion binding"/>
    <property type="evidence" value="ECO:0007669"/>
    <property type="project" value="InterPro"/>
</dbReference>
<comment type="subunit">
    <text evidence="3">Homodimer.</text>
</comment>
<evidence type="ECO:0000256" key="4">
    <source>
        <dbReference type="ARBA" id="ARBA00022723"/>
    </source>
</evidence>
<dbReference type="InterPro" id="IPR015798">
    <property type="entry name" value="Cu_amine_oxidase_C"/>
</dbReference>
<dbReference type="PROSITE" id="PS01164">
    <property type="entry name" value="COPPER_AMINE_OXID_1"/>
    <property type="match status" value="1"/>
</dbReference>
<dbReference type="InterPro" id="IPR036460">
    <property type="entry name" value="Cu_amine_oxidase_C_sf"/>
</dbReference>
<keyword evidence="8" id="KW-1015">Disulfide bond</keyword>
<evidence type="ECO:0000256" key="10">
    <source>
        <dbReference type="PIRSR" id="PIRSR600269-51"/>
    </source>
</evidence>
<dbReference type="OrthoDB" id="5379943at2759"/>
<dbReference type="FunFam" id="2.70.98.20:FF:000001">
    <property type="entry name" value="Amine oxidase"/>
    <property type="match status" value="1"/>
</dbReference>
<dbReference type="GO" id="GO:0009308">
    <property type="term" value="P:amine metabolic process"/>
    <property type="evidence" value="ECO:0007669"/>
    <property type="project" value="UniProtKB-UniRule"/>
</dbReference>
<dbReference type="InterPro" id="IPR049948">
    <property type="entry name" value="Cu_Am_ox_TPQ-bd"/>
</dbReference>
<dbReference type="AlphaFoldDB" id="A0A0F7ZUN5"/>
<comment type="PTM">
    <text evidence="10 11">Topaquinone (TPQ) is generated by copper-dependent autoxidation of a specific tyrosyl residue.</text>
</comment>
<dbReference type="InterPro" id="IPR016182">
    <property type="entry name" value="Cu_amine_oxidase_N-reg"/>
</dbReference>
<keyword evidence="6 11" id="KW-0560">Oxidoreductase</keyword>
<dbReference type="PANTHER" id="PTHR10638">
    <property type="entry name" value="COPPER AMINE OXIDASE"/>
    <property type="match status" value="1"/>
</dbReference>
<feature type="active site" description="Schiff-base intermediate with substrate; via topaquinone" evidence="9">
    <location>
        <position position="408"/>
    </location>
</feature>
<reference evidence="13 14" key="1">
    <citation type="journal article" date="2014" name="Genome Biol. Evol.">
        <title>Comparative genomics and transcriptomics analyses reveal divergent lifestyle features of nematode endoparasitic fungus Hirsutella minnesotensis.</title>
        <authorList>
            <person name="Lai Y."/>
            <person name="Liu K."/>
            <person name="Zhang X."/>
            <person name="Zhang X."/>
            <person name="Li K."/>
            <person name="Wang N."/>
            <person name="Shu C."/>
            <person name="Wu Y."/>
            <person name="Wang C."/>
            <person name="Bushley K.E."/>
            <person name="Xiang M."/>
            <person name="Liu X."/>
        </authorList>
    </citation>
    <scope>NUCLEOTIDE SEQUENCE [LARGE SCALE GENOMIC DNA]</scope>
    <source>
        <strain evidence="13 14">3608</strain>
    </source>
</reference>
<keyword evidence="4 11" id="KW-0479">Metal-binding</keyword>
<feature type="modified residue" description="2',4',5'-topaquinone" evidence="10">
    <location>
        <position position="408"/>
    </location>
</feature>
<evidence type="ECO:0000256" key="5">
    <source>
        <dbReference type="ARBA" id="ARBA00022772"/>
    </source>
</evidence>
<evidence type="ECO:0000256" key="6">
    <source>
        <dbReference type="ARBA" id="ARBA00023002"/>
    </source>
</evidence>
<sequence>MGVSIPHPLSSLSVEETNQARDTVLKLHPGAIVDFRTIYLLEPPKLEVKLFLELEHNGSVTDDTPRPARLAQVRYDVIGGLKAAEYHESVIDVIACKRVGHTIVGSAHHAGLTVFEFRKVVECVKASNLFQEKLQTIRLPPGFELVIEPWPYGAPDQDDGDTRFFQALCFARDTASGNPDANFYAYPLPLVPIIDARKNELVRIDEPATGGEHDPLVGRTHKVGLVDHCRGAEYVPELLLSGTREDLKPLTVQQPEGPSFTISDGNLVEWQKWRMRVTFNPREGAVLHDICYDGRNVLYRLSISDMTVPYADPRAPFHRKQAFDFGDGGLGHAVNNLTLGCDCLGVIKYFDGVLTGADGSAEITKNVICLHEQDNGINWKHTNWRTRRAVVTRRRELVVQFIITLANYEYIFAFKFDQAAGITVEARATGIVSVVNIDEGKTAPWGNVVSQGALAQNHQHMFCVRIDPAVDGHQNTLIQEESLPVRRDKRTNPNGNYYEVRQTPITTSVGIDLAPFNNRVFKVQNLSKRNPVSGNRVGYKITAPATQLLLADPNSIQAQRALFAQHHLWVTKYKDDELYAGGRHTLQSRREIGGVADAAARNDDILNEDIVVWTVFGLTHNPRIEDWPVMPVEILQVHITPSDFFTQNPALDVPSAADNGSKSVSAQCCSASDADLAAAE</sequence>
<organism evidence="13 14">
    <name type="scientific">Hirsutella minnesotensis 3608</name>
    <dbReference type="NCBI Taxonomy" id="1043627"/>
    <lineage>
        <taxon>Eukaryota</taxon>
        <taxon>Fungi</taxon>
        <taxon>Dikarya</taxon>
        <taxon>Ascomycota</taxon>
        <taxon>Pezizomycotina</taxon>
        <taxon>Sordariomycetes</taxon>
        <taxon>Hypocreomycetidae</taxon>
        <taxon>Hypocreales</taxon>
        <taxon>Ophiocordycipitaceae</taxon>
        <taxon>Hirsutella</taxon>
    </lineage>
</organism>
<keyword evidence="5 9" id="KW-0801">TPQ</keyword>
<dbReference type="Gene3D" id="3.10.450.40">
    <property type="match status" value="2"/>
</dbReference>
<dbReference type="SUPFAM" id="SSF54416">
    <property type="entry name" value="Amine oxidase N-terminal region"/>
    <property type="match status" value="2"/>
</dbReference>
<dbReference type="PANTHER" id="PTHR10638:SF91">
    <property type="entry name" value="AMINE OXIDASE"/>
    <property type="match status" value="1"/>
</dbReference>
<evidence type="ECO:0000256" key="3">
    <source>
        <dbReference type="ARBA" id="ARBA00011738"/>
    </source>
</evidence>
<keyword evidence="7 11" id="KW-0186">Copper</keyword>
<dbReference type="GO" id="GO:0008131">
    <property type="term" value="F:primary methylamine oxidase activity"/>
    <property type="evidence" value="ECO:0007669"/>
    <property type="project" value="InterPro"/>
</dbReference>
<evidence type="ECO:0000256" key="7">
    <source>
        <dbReference type="ARBA" id="ARBA00023008"/>
    </source>
</evidence>
<comment type="similarity">
    <text evidence="2 11">Belongs to the copper/topaquinone oxidase family.</text>
</comment>
<accession>A0A0F7ZUN5</accession>
<keyword evidence="14" id="KW-1185">Reference proteome</keyword>
<evidence type="ECO:0000256" key="9">
    <source>
        <dbReference type="PIRSR" id="PIRSR600269-50"/>
    </source>
</evidence>
<evidence type="ECO:0000256" key="2">
    <source>
        <dbReference type="ARBA" id="ARBA00007983"/>
    </source>
</evidence>
<dbReference type="Pfam" id="PF01179">
    <property type="entry name" value="Cu_amine_oxid"/>
    <property type="match status" value="1"/>
</dbReference>
<dbReference type="Proteomes" id="UP000054481">
    <property type="component" value="Unassembled WGS sequence"/>
</dbReference>
<comment type="cofactor">
    <cofactor evidence="1">
        <name>Cu cation</name>
        <dbReference type="ChEBI" id="CHEBI:23378"/>
    </cofactor>
</comment>
<evidence type="ECO:0000313" key="14">
    <source>
        <dbReference type="Proteomes" id="UP000054481"/>
    </source>
</evidence>
<dbReference type="InterPro" id="IPR000269">
    <property type="entry name" value="Cu_amine_oxidase"/>
</dbReference>
<feature type="domain" description="Copper amine oxidase catalytic" evidence="12">
    <location>
        <begin position="251"/>
        <end position="651"/>
    </location>
</feature>
<evidence type="ECO:0000256" key="8">
    <source>
        <dbReference type="ARBA" id="ARBA00023157"/>
    </source>
</evidence>
<dbReference type="Gene3D" id="2.70.98.20">
    <property type="entry name" value="Copper amine oxidase, catalytic domain"/>
    <property type="match status" value="1"/>
</dbReference>
<comment type="cofactor">
    <cofactor evidence="11">
        <name>Cu cation</name>
        <dbReference type="ChEBI" id="CHEBI:23378"/>
    </cofactor>
    <text evidence="11">Contains 1 topaquinone per subunit.</text>
</comment>
<evidence type="ECO:0000259" key="12">
    <source>
        <dbReference type="Pfam" id="PF01179"/>
    </source>
</evidence>
<evidence type="ECO:0000313" key="13">
    <source>
        <dbReference type="EMBL" id="KJZ75173.1"/>
    </source>
</evidence>
<name>A0A0F7ZUN5_9HYPO</name>
<dbReference type="GO" id="GO:0048038">
    <property type="term" value="F:quinone binding"/>
    <property type="evidence" value="ECO:0007669"/>
    <property type="project" value="InterPro"/>
</dbReference>
<feature type="active site" description="Proton acceptor" evidence="9">
    <location>
        <position position="324"/>
    </location>
</feature>
<evidence type="ECO:0000256" key="11">
    <source>
        <dbReference type="RuleBase" id="RU000672"/>
    </source>
</evidence>
<dbReference type="EC" id="1.4.3.-" evidence="11"/>
<dbReference type="SUPFAM" id="SSF49998">
    <property type="entry name" value="Amine oxidase catalytic domain"/>
    <property type="match status" value="1"/>
</dbReference>
<evidence type="ECO:0000256" key="1">
    <source>
        <dbReference type="ARBA" id="ARBA00001935"/>
    </source>
</evidence>
<protein>
    <recommendedName>
        <fullName evidence="11">Amine oxidase</fullName>
        <ecNumber evidence="11">1.4.3.-</ecNumber>
    </recommendedName>
</protein>
<proteinExistence type="inferred from homology"/>